<dbReference type="InterPro" id="IPR016024">
    <property type="entry name" value="ARM-type_fold"/>
</dbReference>
<dbReference type="SUPFAM" id="SSF48371">
    <property type="entry name" value="ARM repeat"/>
    <property type="match status" value="1"/>
</dbReference>
<name>A0AAW2HPU3_9NEOP</name>
<organism evidence="1">
    <name type="scientific">Menopon gallinae</name>
    <name type="common">poultry shaft louse</name>
    <dbReference type="NCBI Taxonomy" id="328185"/>
    <lineage>
        <taxon>Eukaryota</taxon>
        <taxon>Metazoa</taxon>
        <taxon>Ecdysozoa</taxon>
        <taxon>Arthropoda</taxon>
        <taxon>Hexapoda</taxon>
        <taxon>Insecta</taxon>
        <taxon>Pterygota</taxon>
        <taxon>Neoptera</taxon>
        <taxon>Paraneoptera</taxon>
        <taxon>Psocodea</taxon>
        <taxon>Troctomorpha</taxon>
        <taxon>Phthiraptera</taxon>
        <taxon>Amblycera</taxon>
        <taxon>Menoponidae</taxon>
        <taxon>Menopon</taxon>
    </lineage>
</organism>
<comment type="caution">
    <text evidence="1">The sequence shown here is derived from an EMBL/GenBank/DDBJ whole genome shotgun (WGS) entry which is preliminary data.</text>
</comment>
<proteinExistence type="predicted"/>
<sequence length="1205" mass="141420">MFSSKKSRYQKFGRNSDYRMLPAIPTLKKDTLEATYEHVNRLVKEESGENFDNVKEFIEYNDKLNVFEKKVQAIIVDSLKIKEGVINALLSDDIHLIRRVLKCDWFFEDSVTPDFYENSIFPNVSFSTRCKIINKLSRNIKSEQHAEQLFQFARHNYGSKYAEMLLPRCSSQFISAYITECKPLFHNNNSIKILINICKRFPKIVISFLETVFHKDYCHKNMRRKYAKLILYIARYHPVDFIPFFEKYYSELLFFNFGKKLTKTFATQLRNLVKNSSGQLLRGVVNQSVLFKCLTFDDQVEFLDSLVRAKNSKLTTNNWSLALPNIMPLMRLKAPSERVRLLETTFSKIYNQNFGDHPELWTLRFLELLPLEYRTYCVDILRKMKEEQIMDLRLHEECEDSERDIQDIFIYLLGCKSAFPVLTQLMNKMSTTARREILLKEMIKNSIINEDAEGLEMVFGYILKRHKNDDPRMILRLIENVHSLSSKMVNVNIWGLVEEMATIVLLTAKEHYMYKSVMEKYIRFRLANNLDARPQIKNMVNLNFVPCPYSMPLLENVRKPYSKEIIKLYYEEITSVLNITGTQDNVKEELLISLLRTINEYNAKSRRNRIDVKEFPVMLEEIDRLMGKAQHNADGSFLLRELTRDPVLRAKYATNLLQVSLLPNTLLHLLKLDPEYVVNSLDNILNDLFTIYGEFAFKKFITSRSRLDFLNITSNIEKITCEKFKTSVSCTRKVNALKMYSYFANIDDFAALVQEYIPIKERMFLDKNNGEFLTIQMTVPQVIKNIKPDSKNLPLISQYLNKDFLRWVLPSFNSACHNTPSRIILPILKEYFPAKSISVKKAILYRITDISVNEEKLKYFRALWDSEKHSSVRALVFQTISKCFIENPSTEIFEIVKKCISEADELTIKDRPSLSTIPAQYLNEYTILLWKFTERYENSRFTTNFRNDLIHHFVPMNIWILSEEFCEMIIRRYLFDSGAKVNVNNFSCYYLISNPYSMSQKLSVIMQLMRERRFNYFSVSSFLSLLCRLSVEDPKRFVGVFEGILEGWPNVYKSVKMFEEHLQLRIAKSYNKVMKSLDYQSDSPSLAAQFGRELRNTVSELPKYSCFIDIIKDTIKSFLGFLTDVDVPTVINNFLDRSFGQPEALLAVALLPEDMIDSFKKKQAGDYFHNAEVTEEFQTVFNKLKETDDEVVKVYLNRRLGNELD</sequence>
<evidence type="ECO:0000313" key="1">
    <source>
        <dbReference type="EMBL" id="KAL0271466.1"/>
    </source>
</evidence>
<dbReference type="EMBL" id="JARGDH010000004">
    <property type="protein sequence ID" value="KAL0271466.1"/>
    <property type="molecule type" value="Genomic_DNA"/>
</dbReference>
<dbReference type="AlphaFoldDB" id="A0AAW2HPU3"/>
<dbReference type="EMBL" id="JARGDH010000004">
    <property type="protein sequence ID" value="KAL0271465.1"/>
    <property type="molecule type" value="Genomic_DNA"/>
</dbReference>
<accession>A0AAW2HPU3</accession>
<gene>
    <name evidence="1" type="ORF">PYX00_008551</name>
</gene>
<protein>
    <submittedName>
        <fullName evidence="1">Uncharacterized protein</fullName>
    </submittedName>
</protein>
<reference evidence="1" key="1">
    <citation type="journal article" date="2024" name="Gigascience">
        <title>Chromosome-level genome of the poultry shaft louse Menopon gallinae provides insight into the host-switching and adaptive evolution of parasitic lice.</title>
        <authorList>
            <person name="Xu Y."/>
            <person name="Ma L."/>
            <person name="Liu S."/>
            <person name="Liang Y."/>
            <person name="Liu Q."/>
            <person name="He Z."/>
            <person name="Tian L."/>
            <person name="Duan Y."/>
            <person name="Cai W."/>
            <person name="Li H."/>
            <person name="Song F."/>
        </authorList>
    </citation>
    <scope>NUCLEOTIDE SEQUENCE</scope>
    <source>
        <strain evidence="1">Cailab_2023a</strain>
    </source>
</reference>